<evidence type="ECO:0000313" key="2">
    <source>
        <dbReference type="Proteomes" id="UP001141327"/>
    </source>
</evidence>
<protein>
    <submittedName>
        <fullName evidence="1">Uncharacterized protein</fullName>
    </submittedName>
</protein>
<organism evidence="1 2">
    <name type="scientific">Paratrimastix pyriformis</name>
    <dbReference type="NCBI Taxonomy" id="342808"/>
    <lineage>
        <taxon>Eukaryota</taxon>
        <taxon>Metamonada</taxon>
        <taxon>Preaxostyla</taxon>
        <taxon>Paratrimastigidae</taxon>
        <taxon>Paratrimastix</taxon>
    </lineage>
</organism>
<dbReference type="Proteomes" id="UP001141327">
    <property type="component" value="Unassembled WGS sequence"/>
</dbReference>
<reference evidence="1" key="1">
    <citation type="journal article" date="2022" name="bioRxiv">
        <title>Genomics of Preaxostyla Flagellates Illuminates Evolutionary Transitions and the Path Towards Mitochondrial Loss.</title>
        <authorList>
            <person name="Novak L.V.F."/>
            <person name="Treitli S.C."/>
            <person name="Pyrih J."/>
            <person name="Halakuc P."/>
            <person name="Pipaliya S.V."/>
            <person name="Vacek V."/>
            <person name="Brzon O."/>
            <person name="Soukal P."/>
            <person name="Eme L."/>
            <person name="Dacks J.B."/>
            <person name="Karnkowska A."/>
            <person name="Elias M."/>
            <person name="Hampl V."/>
        </authorList>
    </citation>
    <scope>NUCLEOTIDE SEQUENCE</scope>
    <source>
        <strain evidence="1">RCP-MX</strain>
    </source>
</reference>
<accession>A0ABQ8UAF3</accession>
<comment type="caution">
    <text evidence="1">The sequence shown here is derived from an EMBL/GenBank/DDBJ whole genome shotgun (WGS) entry which is preliminary data.</text>
</comment>
<sequence>MTRPSADLDTVRAIKEKFCYVGDDLKLEETLATETTRFSLKNPGIVSIGGGLRAGSALNSRIFWTFWKRSISAGKSANESGSARCRNWHTITVIIARSGLPQAQAYVTFGSLSHLIFASTRIRFGNGIFPRSLRLPPAALPPAWGLCPKN</sequence>
<name>A0ABQ8UAF3_9EUKA</name>
<keyword evidence="2" id="KW-1185">Reference proteome</keyword>
<proteinExistence type="predicted"/>
<gene>
    <name evidence="1" type="ORF">PAPYR_11631</name>
</gene>
<evidence type="ECO:0000313" key="1">
    <source>
        <dbReference type="EMBL" id="KAJ4453795.1"/>
    </source>
</evidence>
<dbReference type="EMBL" id="JAPMOS010000213">
    <property type="protein sequence ID" value="KAJ4453795.1"/>
    <property type="molecule type" value="Genomic_DNA"/>
</dbReference>